<name>A0A1A8MVN4_9TELE</name>
<dbReference type="EMBL" id="HAEF01019395">
    <property type="protein sequence ID" value="SBR60554.1"/>
    <property type="molecule type" value="Transcribed_RNA"/>
</dbReference>
<accession>A0A1A8MVN4</accession>
<reference evidence="2" key="1">
    <citation type="submission" date="2016-05" db="EMBL/GenBank/DDBJ databases">
        <authorList>
            <person name="Lavstsen T."/>
            <person name="Jespersen J.S."/>
        </authorList>
    </citation>
    <scope>NUCLEOTIDE SEQUENCE</scope>
    <source>
        <tissue evidence="2">Brain</tissue>
    </source>
</reference>
<keyword evidence="1" id="KW-0472">Membrane</keyword>
<feature type="non-terminal residue" evidence="2">
    <location>
        <position position="64"/>
    </location>
</feature>
<reference evidence="2" key="2">
    <citation type="submission" date="2016-06" db="EMBL/GenBank/DDBJ databases">
        <title>The genome of a short-lived fish provides insights into sex chromosome evolution and the genetic control of aging.</title>
        <authorList>
            <person name="Reichwald K."/>
            <person name="Felder M."/>
            <person name="Petzold A."/>
            <person name="Koch P."/>
            <person name="Groth M."/>
            <person name="Platzer M."/>
        </authorList>
    </citation>
    <scope>NUCLEOTIDE SEQUENCE</scope>
    <source>
        <tissue evidence="2">Brain</tissue>
    </source>
</reference>
<organism evidence="2">
    <name type="scientific">Nothobranchius pienaari</name>
    <dbReference type="NCBI Taxonomy" id="704102"/>
    <lineage>
        <taxon>Eukaryota</taxon>
        <taxon>Metazoa</taxon>
        <taxon>Chordata</taxon>
        <taxon>Craniata</taxon>
        <taxon>Vertebrata</taxon>
        <taxon>Euteleostomi</taxon>
        <taxon>Actinopterygii</taxon>
        <taxon>Neopterygii</taxon>
        <taxon>Teleostei</taxon>
        <taxon>Neoteleostei</taxon>
        <taxon>Acanthomorphata</taxon>
        <taxon>Ovalentaria</taxon>
        <taxon>Atherinomorphae</taxon>
        <taxon>Cyprinodontiformes</taxon>
        <taxon>Nothobranchiidae</taxon>
        <taxon>Nothobranchius</taxon>
    </lineage>
</organism>
<sequence>INTSGVKTICFFNVLGLPLQTMNITKMILVALLPVLLLVFNLWMRKKKTISFKPDSKEPKEMLE</sequence>
<protein>
    <submittedName>
        <fullName evidence="2">CD22 molecule</fullName>
    </submittedName>
</protein>
<feature type="non-terminal residue" evidence="2">
    <location>
        <position position="1"/>
    </location>
</feature>
<evidence type="ECO:0000313" key="2">
    <source>
        <dbReference type="EMBL" id="SBR60554.1"/>
    </source>
</evidence>
<proteinExistence type="predicted"/>
<evidence type="ECO:0000256" key="1">
    <source>
        <dbReference type="SAM" id="Phobius"/>
    </source>
</evidence>
<dbReference type="AlphaFoldDB" id="A0A1A8MVN4"/>
<keyword evidence="1" id="KW-0812">Transmembrane</keyword>
<gene>
    <name evidence="2" type="primary">CD22</name>
</gene>
<feature type="transmembrane region" description="Helical" evidence="1">
    <location>
        <begin position="24"/>
        <end position="43"/>
    </location>
</feature>
<keyword evidence="1" id="KW-1133">Transmembrane helix</keyword>